<name>A0A1S3H577_LINAN</name>
<dbReference type="GeneID" id="106151521"/>
<protein>
    <submittedName>
        <fullName evidence="5">Uncharacterized protein LOC106151521 isoform X9</fullName>
    </submittedName>
</protein>
<dbReference type="InterPro" id="IPR051077">
    <property type="entry name" value="Ca-dependent_lectin"/>
</dbReference>
<feature type="region of interest" description="Disordered" evidence="2">
    <location>
        <begin position="107"/>
        <end position="141"/>
    </location>
</feature>
<dbReference type="PANTHER" id="PTHR24024">
    <property type="entry name" value="PULMONARY SURFACTANT-ASSOCIATED PROTEIN A"/>
    <property type="match status" value="1"/>
</dbReference>
<dbReference type="Gene3D" id="1.20.5.320">
    <property type="entry name" value="6-Phosphogluconate Dehydrogenase, domain 3"/>
    <property type="match status" value="1"/>
</dbReference>
<dbReference type="Proteomes" id="UP000085678">
    <property type="component" value="Unplaced"/>
</dbReference>
<keyword evidence="3" id="KW-0732">Signal</keyword>
<evidence type="ECO:0000256" key="2">
    <source>
        <dbReference type="SAM" id="MobiDB-lite"/>
    </source>
</evidence>
<sequence length="357" mass="38781">MYFHVFTAIFVTTVSASTLRHHHDSASNAVLIKMVERLDKQEQEMKKLKAEVAAVRQENKQLKSDIQKIQLKLDAQTITVPEQNATNLHHGNHFITKRQVQQGNLVSSGCLQGPQGPPGRDGRDGRDGIQGPPGPKGVPGSLTLDTLKQMLGQIGIQIGVPPTALPANNNNGGAVYIHWGRTTCSTHSKLLYKGIASGTDERKTGGGSNYLCLPQTPEWGKYQDGGQDLGSYIHGVQYEYVKSNIFSKSNTGGHNLPDQDAPCAVCYTQTRPSHVMIPAKKTCPAGWTTEYNGYLVSNRDDYARTEFVCLDEAPEVVAGGHEDKIAASFYTAEAKCGTLPCPPYVDGRELACVVCTK</sequence>
<proteinExistence type="predicted"/>
<dbReference type="PANTHER" id="PTHR24024:SF18">
    <property type="entry name" value="SHORT-CHAIN COLLAGEN C4-LIKE"/>
    <property type="match status" value="1"/>
</dbReference>
<reference evidence="5" key="1">
    <citation type="submission" date="2025-08" db="UniProtKB">
        <authorList>
            <consortium name="RefSeq"/>
        </authorList>
    </citation>
    <scope>IDENTIFICATION</scope>
    <source>
        <tissue evidence="5">Gonads</tissue>
    </source>
</reference>
<evidence type="ECO:0000313" key="4">
    <source>
        <dbReference type="Proteomes" id="UP000085678"/>
    </source>
</evidence>
<organism evidence="4 5">
    <name type="scientific">Lingula anatina</name>
    <name type="common">Brachiopod</name>
    <name type="synonym">Lingula unguis</name>
    <dbReference type="NCBI Taxonomy" id="7574"/>
    <lineage>
        <taxon>Eukaryota</taxon>
        <taxon>Metazoa</taxon>
        <taxon>Spiralia</taxon>
        <taxon>Lophotrochozoa</taxon>
        <taxon>Brachiopoda</taxon>
        <taxon>Linguliformea</taxon>
        <taxon>Lingulata</taxon>
        <taxon>Lingulida</taxon>
        <taxon>Linguloidea</taxon>
        <taxon>Lingulidae</taxon>
        <taxon>Lingula</taxon>
    </lineage>
</organism>
<dbReference type="RefSeq" id="XP_013380289.1">
    <property type="nucleotide sequence ID" value="XM_013524835.2"/>
</dbReference>
<accession>A0A1S3H577</accession>
<feature type="chain" id="PRO_5010160919" evidence="3">
    <location>
        <begin position="17"/>
        <end position="357"/>
    </location>
</feature>
<dbReference type="GO" id="GO:0005615">
    <property type="term" value="C:extracellular space"/>
    <property type="evidence" value="ECO:0007669"/>
    <property type="project" value="TreeGrafter"/>
</dbReference>
<dbReference type="OrthoDB" id="6086925at2759"/>
<gene>
    <name evidence="5" type="primary">LOC106151521</name>
</gene>
<evidence type="ECO:0000313" key="5">
    <source>
        <dbReference type="RefSeq" id="XP_013380289.1"/>
    </source>
</evidence>
<feature type="signal peptide" evidence="3">
    <location>
        <begin position="1"/>
        <end position="16"/>
    </location>
</feature>
<evidence type="ECO:0000256" key="1">
    <source>
        <dbReference type="SAM" id="Coils"/>
    </source>
</evidence>
<evidence type="ECO:0000256" key="3">
    <source>
        <dbReference type="SAM" id="SignalP"/>
    </source>
</evidence>
<keyword evidence="4" id="KW-1185">Reference proteome</keyword>
<dbReference type="AlphaFoldDB" id="A0A1S3H577"/>
<keyword evidence="1" id="KW-0175">Coiled coil</keyword>
<feature type="coiled-coil region" evidence="1">
    <location>
        <begin position="31"/>
        <end position="72"/>
    </location>
</feature>